<dbReference type="EMBL" id="QZWG01000020">
    <property type="protein sequence ID" value="RZB43954.1"/>
    <property type="molecule type" value="Genomic_DNA"/>
</dbReference>
<dbReference type="Proteomes" id="UP000289340">
    <property type="component" value="Chromosome 20"/>
</dbReference>
<feature type="transmembrane region" description="Helical" evidence="1">
    <location>
        <begin position="74"/>
        <end position="93"/>
    </location>
</feature>
<evidence type="ECO:0000256" key="1">
    <source>
        <dbReference type="SAM" id="Phobius"/>
    </source>
</evidence>
<gene>
    <name evidence="2" type="ORF">D0Y65_054138</name>
</gene>
<keyword evidence="1" id="KW-0472">Membrane</keyword>
<protein>
    <submittedName>
        <fullName evidence="2">Uncharacterized protein</fullName>
    </submittedName>
</protein>
<sequence length="112" mass="13330">MFHFLPLPPPSFSFCHRDAQRPKIFRVLILIQESILHQEDICATFILNGIKYMQIKTGFDTKTKFDILVQYDQMLLLFEIVFTNFLVPPSFVVEKILRLKRKRNARHYISVD</sequence>
<keyword evidence="1" id="KW-0812">Transmembrane</keyword>
<keyword evidence="1" id="KW-1133">Transmembrane helix</keyword>
<evidence type="ECO:0000313" key="2">
    <source>
        <dbReference type="EMBL" id="RZB43954.1"/>
    </source>
</evidence>
<name>A0A445F5D8_GLYSO</name>
<organism evidence="2 3">
    <name type="scientific">Glycine soja</name>
    <name type="common">Wild soybean</name>
    <dbReference type="NCBI Taxonomy" id="3848"/>
    <lineage>
        <taxon>Eukaryota</taxon>
        <taxon>Viridiplantae</taxon>
        <taxon>Streptophyta</taxon>
        <taxon>Embryophyta</taxon>
        <taxon>Tracheophyta</taxon>
        <taxon>Spermatophyta</taxon>
        <taxon>Magnoliopsida</taxon>
        <taxon>eudicotyledons</taxon>
        <taxon>Gunneridae</taxon>
        <taxon>Pentapetalae</taxon>
        <taxon>rosids</taxon>
        <taxon>fabids</taxon>
        <taxon>Fabales</taxon>
        <taxon>Fabaceae</taxon>
        <taxon>Papilionoideae</taxon>
        <taxon>50 kb inversion clade</taxon>
        <taxon>NPAAA clade</taxon>
        <taxon>indigoferoid/millettioid clade</taxon>
        <taxon>Phaseoleae</taxon>
        <taxon>Glycine</taxon>
        <taxon>Glycine subgen. Soja</taxon>
    </lineage>
</organism>
<evidence type="ECO:0000313" key="3">
    <source>
        <dbReference type="Proteomes" id="UP000289340"/>
    </source>
</evidence>
<reference evidence="2 3" key="1">
    <citation type="submission" date="2018-09" db="EMBL/GenBank/DDBJ databases">
        <title>A high-quality reference genome of wild soybean provides a powerful tool to mine soybean genomes.</title>
        <authorList>
            <person name="Xie M."/>
            <person name="Chung C.Y.L."/>
            <person name="Li M.-W."/>
            <person name="Wong F.-L."/>
            <person name="Chan T.-F."/>
            <person name="Lam H.-M."/>
        </authorList>
    </citation>
    <scope>NUCLEOTIDE SEQUENCE [LARGE SCALE GENOMIC DNA]</scope>
    <source>
        <strain evidence="3">cv. W05</strain>
        <tissue evidence="2">Hypocotyl of etiolated seedlings</tissue>
    </source>
</reference>
<proteinExistence type="predicted"/>
<accession>A0A445F5D8</accession>
<comment type="caution">
    <text evidence="2">The sequence shown here is derived from an EMBL/GenBank/DDBJ whole genome shotgun (WGS) entry which is preliminary data.</text>
</comment>
<dbReference type="AlphaFoldDB" id="A0A445F5D8"/>
<keyword evidence="3" id="KW-1185">Reference proteome</keyword>